<dbReference type="RefSeq" id="WP_271012764.1">
    <property type="nucleotide sequence ID" value="NZ_JAQIFT010000054.1"/>
</dbReference>
<accession>A0AA42J1N3</accession>
<keyword evidence="2 3" id="KW-0326">Glycosidase</keyword>
<dbReference type="SUPFAM" id="SSF51445">
    <property type="entry name" value="(Trans)glycosidases"/>
    <property type="match status" value="1"/>
</dbReference>
<feature type="transmembrane region" description="Helical" evidence="5">
    <location>
        <begin position="7"/>
        <end position="26"/>
    </location>
</feature>
<dbReference type="AlphaFoldDB" id="A0AA42J1N3"/>
<dbReference type="InterPro" id="IPR011583">
    <property type="entry name" value="Chitinase_II/V-like_cat"/>
</dbReference>
<dbReference type="Proteomes" id="UP001169242">
    <property type="component" value="Unassembled WGS sequence"/>
</dbReference>
<evidence type="ECO:0000256" key="3">
    <source>
        <dbReference type="RuleBase" id="RU000489"/>
    </source>
</evidence>
<dbReference type="PROSITE" id="PS01095">
    <property type="entry name" value="GH18_1"/>
    <property type="match status" value="1"/>
</dbReference>
<comment type="similarity">
    <text evidence="4">Belongs to the glycosyl hydrolase 18 family.</text>
</comment>
<feature type="domain" description="GH18" evidence="6">
    <location>
        <begin position="247"/>
        <end position="558"/>
    </location>
</feature>
<sequence>MLKKILLGMLMCMILGVGAIFTFIMMPGKEQVDPLTYFNEFKEGQLNAVYEDVRVDIERPVIEQDGLLYVSYPFAREYIDEKIYYDYNEETITITNLEELRRIKPNDNKMVVNKQDKELVTPFLTYQNELYIPEDYLEEEYGIDIQIGRDERLVCISNLNIQKQIGTVKKKESELRTHQDRKALIVDKVEKGHQLTVYSEEDGYMRVRDENGVIGYIPSSDVKLGEMTSIRKNKVYTLAPMSKPIDGKVKLAWDQMTSRGTGDWSTPKYRHINNANIIAPTWFEFADEQGNLIDRGSKEYVNTAHAKGLQVWALISHNFTTPELTRTVLTSTAKRQYVINQLLEAAREYGFDGINVDIENIQADFGVEWIQFMRELSVQAKQEGLSVSVDVYIPSAWSTHYQRDKLAEVVDYFCVMAYDQHWGGSEQAGPVAGLKWVEEGIQLNLQEVPKEKLVLGIPFYTRIWQETNGELTSSAYGMGASQSVIGKWNVDPTYDDEHDQYYVQKTEGDTVYQTWIEDASTVLKRVTLINQYDLAGYAGWKLGLETPDVWDSLKQMKE</sequence>
<dbReference type="Pfam" id="PF00704">
    <property type="entry name" value="Glyco_hydro_18"/>
    <property type="match status" value="1"/>
</dbReference>
<keyword evidence="5" id="KW-0472">Membrane</keyword>
<keyword evidence="5" id="KW-1133">Transmembrane helix</keyword>
<dbReference type="InterPro" id="IPR001579">
    <property type="entry name" value="Glyco_hydro_18_chit_AS"/>
</dbReference>
<evidence type="ECO:0000256" key="4">
    <source>
        <dbReference type="RuleBase" id="RU004453"/>
    </source>
</evidence>
<dbReference type="GO" id="GO:0008061">
    <property type="term" value="F:chitin binding"/>
    <property type="evidence" value="ECO:0007669"/>
    <property type="project" value="InterPro"/>
</dbReference>
<dbReference type="PANTHER" id="PTHR46066:SF2">
    <property type="entry name" value="CHITINASE DOMAIN-CONTAINING PROTEIN 1"/>
    <property type="match status" value="1"/>
</dbReference>
<dbReference type="InterPro" id="IPR029070">
    <property type="entry name" value="Chitinase_insertion_sf"/>
</dbReference>
<dbReference type="InterPro" id="IPR036582">
    <property type="entry name" value="Mao_N_sf"/>
</dbReference>
<name>A0AA42J1N3_9FIRM</name>
<dbReference type="SMART" id="SM00636">
    <property type="entry name" value="Glyco_18"/>
    <property type="match status" value="1"/>
</dbReference>
<reference evidence="7" key="1">
    <citation type="journal article" date="2023" name="Int. J. Syst. Evol. Microbiol.">
        <title>&lt;i&gt;Holtiella tumoricola&lt;/i&gt; gen. nov. sp. nov., isolated from a human clinical sample.</title>
        <authorList>
            <person name="Allen-Vercoe E."/>
            <person name="Daigneault M.C."/>
            <person name="Vancuren S.J."/>
            <person name="Cochrane K."/>
            <person name="O'Neal L.L."/>
            <person name="Sankaranarayanan K."/>
            <person name="Lawson P.A."/>
        </authorList>
    </citation>
    <scope>NUCLEOTIDE SEQUENCE</scope>
    <source>
        <strain evidence="7">CC70A</strain>
    </source>
</reference>
<organism evidence="7 8">
    <name type="scientific">Holtiella tumoricola</name>
    <dbReference type="NCBI Taxonomy" id="3018743"/>
    <lineage>
        <taxon>Bacteria</taxon>
        <taxon>Bacillati</taxon>
        <taxon>Bacillota</taxon>
        <taxon>Clostridia</taxon>
        <taxon>Lachnospirales</taxon>
        <taxon>Cellulosilyticaceae</taxon>
        <taxon>Holtiella</taxon>
    </lineage>
</organism>
<dbReference type="Gene3D" id="3.10.50.10">
    <property type="match status" value="1"/>
</dbReference>
<dbReference type="PROSITE" id="PS51910">
    <property type="entry name" value="GH18_2"/>
    <property type="match status" value="1"/>
</dbReference>
<dbReference type="InterPro" id="IPR017853">
    <property type="entry name" value="GH"/>
</dbReference>
<dbReference type="GO" id="GO:0005975">
    <property type="term" value="P:carbohydrate metabolic process"/>
    <property type="evidence" value="ECO:0007669"/>
    <property type="project" value="InterPro"/>
</dbReference>
<dbReference type="InterPro" id="IPR012854">
    <property type="entry name" value="Cu_amine_oxidase-like_N"/>
</dbReference>
<evidence type="ECO:0000256" key="2">
    <source>
        <dbReference type="ARBA" id="ARBA00023295"/>
    </source>
</evidence>
<dbReference type="SUPFAM" id="SSF55383">
    <property type="entry name" value="Copper amine oxidase, domain N"/>
    <property type="match status" value="1"/>
</dbReference>
<proteinExistence type="inferred from homology"/>
<dbReference type="PANTHER" id="PTHR46066">
    <property type="entry name" value="CHITINASE DOMAIN-CONTAINING PROTEIN 1 FAMILY MEMBER"/>
    <property type="match status" value="1"/>
</dbReference>
<evidence type="ECO:0000313" key="7">
    <source>
        <dbReference type="EMBL" id="MDA3732752.1"/>
    </source>
</evidence>
<evidence type="ECO:0000256" key="1">
    <source>
        <dbReference type="ARBA" id="ARBA00022801"/>
    </source>
</evidence>
<evidence type="ECO:0000313" key="8">
    <source>
        <dbReference type="Proteomes" id="UP001169242"/>
    </source>
</evidence>
<evidence type="ECO:0000256" key="5">
    <source>
        <dbReference type="SAM" id="Phobius"/>
    </source>
</evidence>
<keyword evidence="1 3" id="KW-0378">Hydrolase</keyword>
<dbReference type="Pfam" id="PF07833">
    <property type="entry name" value="Cu_amine_oxidN1"/>
    <property type="match status" value="1"/>
</dbReference>
<keyword evidence="5" id="KW-0812">Transmembrane</keyword>
<gene>
    <name evidence="7" type="ORF">PBV87_14835</name>
</gene>
<dbReference type="InterPro" id="IPR001223">
    <property type="entry name" value="Glyco_hydro18_cat"/>
</dbReference>
<keyword evidence="8" id="KW-1185">Reference proteome</keyword>
<dbReference type="GO" id="GO:0004553">
    <property type="term" value="F:hydrolase activity, hydrolyzing O-glycosyl compounds"/>
    <property type="evidence" value="ECO:0007669"/>
    <property type="project" value="InterPro"/>
</dbReference>
<comment type="caution">
    <text evidence="7">The sequence shown here is derived from an EMBL/GenBank/DDBJ whole genome shotgun (WGS) entry which is preliminary data.</text>
</comment>
<dbReference type="Gene3D" id="3.20.20.80">
    <property type="entry name" value="Glycosidases"/>
    <property type="match status" value="1"/>
</dbReference>
<dbReference type="EMBL" id="JAQIFT010000054">
    <property type="protein sequence ID" value="MDA3732752.1"/>
    <property type="molecule type" value="Genomic_DNA"/>
</dbReference>
<dbReference type="Gene3D" id="2.30.30.40">
    <property type="entry name" value="SH3 Domains"/>
    <property type="match status" value="1"/>
</dbReference>
<protein>
    <submittedName>
        <fullName evidence="7">Glycosyl hydrolase family 18 protein</fullName>
    </submittedName>
</protein>
<evidence type="ECO:0000259" key="6">
    <source>
        <dbReference type="PROSITE" id="PS51910"/>
    </source>
</evidence>